<dbReference type="Gene3D" id="3.10.450.40">
    <property type="match status" value="1"/>
</dbReference>
<dbReference type="NCBIfam" id="TIGR03357">
    <property type="entry name" value="VI_zyme"/>
    <property type="match status" value="1"/>
</dbReference>
<reference evidence="2 3" key="1">
    <citation type="submission" date="2012-09" db="EMBL/GenBank/DDBJ databases">
        <title>Genome Sequence of alkane-degrading Bacterium Alcanivorax sp. 6-D-6.</title>
        <authorList>
            <person name="Lai Q."/>
            <person name="Shao Z."/>
        </authorList>
    </citation>
    <scope>NUCLEOTIDE SEQUENCE [LARGE SCALE GENOMIC DNA]</scope>
    <source>
        <strain evidence="2 3">6-D-6</strain>
    </source>
</reference>
<dbReference type="InterPro" id="IPR007048">
    <property type="entry name" value="IraD/Gp25-like"/>
</dbReference>
<evidence type="ECO:0000313" key="3">
    <source>
        <dbReference type="Proteomes" id="UP000771797"/>
    </source>
</evidence>
<feature type="domain" description="IraD/Gp25-like" evidence="1">
    <location>
        <begin position="39"/>
        <end position="139"/>
    </location>
</feature>
<protein>
    <recommendedName>
        <fullName evidence="1">IraD/Gp25-like domain-containing protein</fullName>
    </recommendedName>
</protein>
<sequence>MSVKRWDKGLEPSLLDKLFDDAPKQPGDQNIFKASSLGQYKETVARDLEGLLNSRMALSETLFEAFPQCRKSLMVYGLRDFSAMSLVNAYDRALICRSLEDAISRHEPRLHDVTVSLDEGNAPGGGLHFTIHALLDIRPAREPVSFDAMLQPSTLQYSVSGLRRNARAS</sequence>
<evidence type="ECO:0000313" key="2">
    <source>
        <dbReference type="EMBL" id="KAF0805126.1"/>
    </source>
</evidence>
<proteinExistence type="predicted"/>
<accession>A0ABQ6Y6U9</accession>
<comment type="caution">
    <text evidence="2">The sequence shown here is derived from an EMBL/GenBank/DDBJ whole genome shotgun (WGS) entry which is preliminary data.</text>
</comment>
<dbReference type="Proteomes" id="UP000771797">
    <property type="component" value="Unassembled WGS sequence"/>
</dbReference>
<dbReference type="InterPro" id="IPR017737">
    <property type="entry name" value="TssE1-like"/>
</dbReference>
<keyword evidence="3" id="KW-1185">Reference proteome</keyword>
<dbReference type="SUPFAM" id="SSF160719">
    <property type="entry name" value="gpW/gp25-like"/>
    <property type="match status" value="1"/>
</dbReference>
<dbReference type="RefSeq" id="WP_133490776.1">
    <property type="nucleotide sequence ID" value="NZ_AQPF01000020.1"/>
</dbReference>
<dbReference type="PANTHER" id="PTHR38595">
    <property type="entry name" value="CYTOPLASMIC PROTEIN-RELATED"/>
    <property type="match status" value="1"/>
</dbReference>
<evidence type="ECO:0000259" key="1">
    <source>
        <dbReference type="Pfam" id="PF04965"/>
    </source>
</evidence>
<dbReference type="PANTHER" id="PTHR38595:SF1">
    <property type="entry name" value="TYPE VI SECRETION SYSTEM COMPONENT TSSE1"/>
    <property type="match status" value="1"/>
</dbReference>
<gene>
    <name evidence="2" type="ORF">A6D6_02511</name>
</gene>
<name>A0ABQ6Y6U9_9GAMM</name>
<organism evidence="2 3">
    <name type="scientific">Alcanivorax xiamenensis</name>
    <dbReference type="NCBI Taxonomy" id="1177156"/>
    <lineage>
        <taxon>Bacteria</taxon>
        <taxon>Pseudomonadati</taxon>
        <taxon>Pseudomonadota</taxon>
        <taxon>Gammaproteobacteria</taxon>
        <taxon>Oceanospirillales</taxon>
        <taxon>Alcanivoracaceae</taxon>
        <taxon>Alcanivorax</taxon>
    </lineage>
</organism>
<dbReference type="InterPro" id="IPR053176">
    <property type="entry name" value="T6SS_TssE1-like"/>
</dbReference>
<dbReference type="EMBL" id="AQPF01000020">
    <property type="protein sequence ID" value="KAF0805126.1"/>
    <property type="molecule type" value="Genomic_DNA"/>
</dbReference>
<dbReference type="Pfam" id="PF04965">
    <property type="entry name" value="GPW_gp25"/>
    <property type="match status" value="1"/>
</dbReference>